<evidence type="ECO:0000313" key="2">
    <source>
        <dbReference type="EMBL" id="AUW96323.1"/>
    </source>
</evidence>
<dbReference type="Proteomes" id="UP000238956">
    <property type="component" value="Chromosome"/>
</dbReference>
<accession>A0A2L0D3C1</accession>
<dbReference type="EMBL" id="CP025536">
    <property type="protein sequence ID" value="AUW96323.1"/>
    <property type="molecule type" value="Genomic_DNA"/>
</dbReference>
<dbReference type="PROSITE" id="PS51257">
    <property type="entry name" value="PROKAR_LIPOPROTEIN"/>
    <property type="match status" value="1"/>
</dbReference>
<keyword evidence="1" id="KW-0732">Signal</keyword>
<keyword evidence="3" id="KW-1185">Reference proteome</keyword>
<dbReference type="KEGG" id="splr:C0J00_03915"/>
<reference evidence="2 3" key="1">
    <citation type="submission" date="2017-12" db="EMBL/GenBank/DDBJ databases">
        <authorList>
            <person name="Hurst M.R.H."/>
        </authorList>
    </citation>
    <scope>NUCLEOTIDE SEQUENCE [LARGE SCALE GENOMIC DNA]</scope>
    <source>
        <strain evidence="2 3">TH11417</strain>
    </source>
</reference>
<protein>
    <recommendedName>
        <fullName evidence="4">Lipoprotein</fullName>
    </recommendedName>
</protein>
<dbReference type="OrthoDB" id="2238600at2"/>
<evidence type="ECO:0000256" key="1">
    <source>
        <dbReference type="SAM" id="SignalP"/>
    </source>
</evidence>
<proteinExistence type="predicted"/>
<evidence type="ECO:0008006" key="4">
    <source>
        <dbReference type="Google" id="ProtNLM"/>
    </source>
</evidence>
<dbReference type="RefSeq" id="WP_104967655.1">
    <property type="nucleotide sequence ID" value="NZ_CP025536.1"/>
</dbReference>
<evidence type="ECO:0000313" key="3">
    <source>
        <dbReference type="Proteomes" id="UP000238956"/>
    </source>
</evidence>
<reference evidence="2 3" key="2">
    <citation type="submission" date="2018-02" db="EMBL/GenBank/DDBJ databases">
        <title>Whole genome sequencing analysis of Streptococcus pluranimalium isolated from cattle infected mastitis in China.</title>
        <authorList>
            <person name="Zhang J.-R."/>
            <person name="Hu G.-Z."/>
        </authorList>
    </citation>
    <scope>NUCLEOTIDE SEQUENCE [LARGE SCALE GENOMIC DNA]</scope>
    <source>
        <strain evidence="2 3">TH11417</strain>
    </source>
</reference>
<dbReference type="AlphaFoldDB" id="A0A2L0D3C1"/>
<sequence length="159" mass="18682">MRIQYKKLLCMMLSISFFLGACANLSKSDNLTVTNIHDKLIQGKTTVKELKNMFGKPKRYDNAEKAKMIYHYWNNYEGGVNYYLEANTDYWETLKSYNVSPKYSYEDFEGCYEYSGKNLGVKKVYFFVIDNKIHGFKFNGDIVDESVAQKDKYLRQIVD</sequence>
<feature type="chain" id="PRO_5039452815" description="Lipoprotein" evidence="1">
    <location>
        <begin position="24"/>
        <end position="159"/>
    </location>
</feature>
<gene>
    <name evidence="2" type="ORF">C0J00_03915</name>
</gene>
<organism evidence="2 3">
    <name type="scientific">Streptococcus pluranimalium</name>
    <dbReference type="NCBI Taxonomy" id="82348"/>
    <lineage>
        <taxon>Bacteria</taxon>
        <taxon>Bacillati</taxon>
        <taxon>Bacillota</taxon>
        <taxon>Bacilli</taxon>
        <taxon>Lactobacillales</taxon>
        <taxon>Streptococcaceae</taxon>
        <taxon>Streptococcus</taxon>
    </lineage>
</organism>
<dbReference type="GeneID" id="98393056"/>
<feature type="signal peptide" evidence="1">
    <location>
        <begin position="1"/>
        <end position="23"/>
    </location>
</feature>
<name>A0A2L0D3C1_9STRE</name>